<feature type="non-terminal residue" evidence="3">
    <location>
        <position position="268"/>
    </location>
</feature>
<accession>A0A537K201</accession>
<comment type="caution">
    <text evidence="3">The sequence shown here is derived from an EMBL/GenBank/DDBJ whole genome shotgun (WGS) entry which is preliminary data.</text>
</comment>
<organism evidence="3 4">
    <name type="scientific">Candidatus Segetimicrobium genomatis</name>
    <dbReference type="NCBI Taxonomy" id="2569760"/>
    <lineage>
        <taxon>Bacteria</taxon>
        <taxon>Bacillati</taxon>
        <taxon>Candidatus Sysuimicrobiota</taxon>
        <taxon>Candidatus Sysuimicrobiia</taxon>
        <taxon>Candidatus Sysuimicrobiales</taxon>
        <taxon>Candidatus Segetimicrobiaceae</taxon>
        <taxon>Candidatus Segetimicrobium</taxon>
    </lineage>
</organism>
<evidence type="ECO:0000313" key="4">
    <source>
        <dbReference type="Proteomes" id="UP000318509"/>
    </source>
</evidence>
<keyword evidence="1" id="KW-0378">Hydrolase</keyword>
<dbReference type="Pfam" id="PF04185">
    <property type="entry name" value="Phosphoesterase"/>
    <property type="match status" value="1"/>
</dbReference>
<name>A0A537K201_9BACT</name>
<sequence>MVRLLAIAILGLALALTSAAAQTVFPSLSPIQTVFIILMENHNWTGTPDAIKGSPYAPYINNTLLPAASHTEQYFNPPGISPSLPNYLWLEAGTNFGILDDTPPVGHPLTATQHLVTLLNAAKISWKSYQEGITGATCPLADSAPYAVRHDPFVYFTDVTNNLDPNGAYCIAHVRPFSELATDLQHGTVARYNFITPNLCDDMHDQCPPIDNDIQQGDTWLSQNVPMILNSAAYRTGGALFITWDEAESGDGPIGMIVLSPLAKGHGY</sequence>
<dbReference type="Proteomes" id="UP000318509">
    <property type="component" value="Unassembled WGS sequence"/>
</dbReference>
<keyword evidence="2" id="KW-0732">Signal</keyword>
<feature type="chain" id="PRO_5022168457" evidence="2">
    <location>
        <begin position="22"/>
        <end position="268"/>
    </location>
</feature>
<gene>
    <name evidence="3" type="ORF">E6H00_08505</name>
</gene>
<evidence type="ECO:0000256" key="1">
    <source>
        <dbReference type="ARBA" id="ARBA00022801"/>
    </source>
</evidence>
<evidence type="ECO:0000256" key="2">
    <source>
        <dbReference type="SAM" id="SignalP"/>
    </source>
</evidence>
<dbReference type="PANTHER" id="PTHR31956:SF8">
    <property type="entry name" value="ACID PHOSPHATASE PHOA (AFU_ORTHOLOGUE AFUA_1G03570)"/>
    <property type="match status" value="1"/>
</dbReference>
<dbReference type="InterPro" id="IPR017850">
    <property type="entry name" value="Alkaline_phosphatase_core_sf"/>
</dbReference>
<protein>
    <submittedName>
        <fullName evidence="3">Phosphoesterase</fullName>
    </submittedName>
</protein>
<reference evidence="3 4" key="1">
    <citation type="journal article" date="2019" name="Nat. Microbiol.">
        <title>Mediterranean grassland soil C-N compound turnover is dependent on rainfall and depth, and is mediated by genomically divergent microorganisms.</title>
        <authorList>
            <person name="Diamond S."/>
            <person name="Andeer P.F."/>
            <person name="Li Z."/>
            <person name="Crits-Christoph A."/>
            <person name="Burstein D."/>
            <person name="Anantharaman K."/>
            <person name="Lane K.R."/>
            <person name="Thomas B.C."/>
            <person name="Pan C."/>
            <person name="Northen T.R."/>
            <person name="Banfield J.F."/>
        </authorList>
    </citation>
    <scope>NUCLEOTIDE SEQUENCE [LARGE SCALE GENOMIC DNA]</scope>
    <source>
        <strain evidence="3">NP_3</strain>
    </source>
</reference>
<dbReference type="GO" id="GO:0009395">
    <property type="term" value="P:phospholipid catabolic process"/>
    <property type="evidence" value="ECO:0007669"/>
    <property type="project" value="TreeGrafter"/>
</dbReference>
<proteinExistence type="predicted"/>
<dbReference type="GO" id="GO:0016788">
    <property type="term" value="F:hydrolase activity, acting on ester bonds"/>
    <property type="evidence" value="ECO:0007669"/>
    <property type="project" value="InterPro"/>
</dbReference>
<evidence type="ECO:0000313" key="3">
    <source>
        <dbReference type="EMBL" id="TMI89784.1"/>
    </source>
</evidence>
<feature type="signal peptide" evidence="2">
    <location>
        <begin position="1"/>
        <end position="21"/>
    </location>
</feature>
<dbReference type="InterPro" id="IPR007312">
    <property type="entry name" value="Phosphoesterase"/>
</dbReference>
<dbReference type="EMBL" id="VBAK01000118">
    <property type="protein sequence ID" value="TMI89784.1"/>
    <property type="molecule type" value="Genomic_DNA"/>
</dbReference>
<dbReference type="PANTHER" id="PTHR31956">
    <property type="entry name" value="NON-SPECIFIC PHOSPHOLIPASE C4-RELATED"/>
    <property type="match status" value="1"/>
</dbReference>
<dbReference type="AlphaFoldDB" id="A0A537K201"/>
<dbReference type="Gene3D" id="3.40.720.10">
    <property type="entry name" value="Alkaline Phosphatase, subunit A"/>
    <property type="match status" value="1"/>
</dbReference>